<dbReference type="EMBL" id="JAQOWY010000023">
    <property type="protein sequence ID" value="KAK1855300.1"/>
    <property type="molecule type" value="Genomic_DNA"/>
</dbReference>
<dbReference type="Proteomes" id="UP001243330">
    <property type="component" value="Unassembled WGS sequence"/>
</dbReference>
<organism evidence="2 3">
    <name type="scientific">Colletotrichum chrysophilum</name>
    <dbReference type="NCBI Taxonomy" id="1836956"/>
    <lineage>
        <taxon>Eukaryota</taxon>
        <taxon>Fungi</taxon>
        <taxon>Dikarya</taxon>
        <taxon>Ascomycota</taxon>
        <taxon>Pezizomycotina</taxon>
        <taxon>Sordariomycetes</taxon>
        <taxon>Hypocreomycetidae</taxon>
        <taxon>Glomerellales</taxon>
        <taxon>Glomerellaceae</taxon>
        <taxon>Colletotrichum</taxon>
        <taxon>Colletotrichum gloeosporioides species complex</taxon>
    </lineage>
</organism>
<evidence type="ECO:0000256" key="1">
    <source>
        <dbReference type="SAM" id="MobiDB-lite"/>
    </source>
</evidence>
<protein>
    <submittedName>
        <fullName evidence="2">Uncharacterized protein</fullName>
    </submittedName>
</protein>
<proteinExistence type="predicted"/>
<dbReference type="AlphaFoldDB" id="A0AAD9ENQ8"/>
<gene>
    <name evidence="2" type="ORF">CCHR01_02063</name>
</gene>
<feature type="region of interest" description="Disordered" evidence="1">
    <location>
        <begin position="1"/>
        <end position="33"/>
    </location>
</feature>
<accession>A0AAD9ENQ8</accession>
<evidence type="ECO:0000313" key="2">
    <source>
        <dbReference type="EMBL" id="KAK1855300.1"/>
    </source>
</evidence>
<name>A0AAD9ENQ8_9PEZI</name>
<evidence type="ECO:0000313" key="3">
    <source>
        <dbReference type="Proteomes" id="UP001243330"/>
    </source>
</evidence>
<keyword evidence="3" id="KW-1185">Reference proteome</keyword>
<reference evidence="2" key="1">
    <citation type="submission" date="2023-01" db="EMBL/GenBank/DDBJ databases">
        <title>Colletotrichum chrysophilum M932 genome sequence.</title>
        <authorList>
            <person name="Baroncelli R."/>
        </authorList>
    </citation>
    <scope>NUCLEOTIDE SEQUENCE</scope>
    <source>
        <strain evidence="2">M932</strain>
    </source>
</reference>
<comment type="caution">
    <text evidence="2">The sequence shown here is derived from an EMBL/GenBank/DDBJ whole genome shotgun (WGS) entry which is preliminary data.</text>
</comment>
<sequence>MTVVEALSMYSAGQKTRRKPPSDGPSKAHKCPAAEANPENIKDAMVHAFALAGAGFHAKYVDNFLWAQQQAG</sequence>